<dbReference type="Pfam" id="PF00440">
    <property type="entry name" value="TetR_N"/>
    <property type="match status" value="1"/>
</dbReference>
<dbReference type="Pfam" id="PF21597">
    <property type="entry name" value="TetR_C_43"/>
    <property type="match status" value="1"/>
</dbReference>
<evidence type="ECO:0000256" key="3">
    <source>
        <dbReference type="ARBA" id="ARBA00023163"/>
    </source>
</evidence>
<gene>
    <name evidence="6" type="ORF">GCM10009560_20420</name>
</gene>
<dbReference type="PANTHER" id="PTHR30055">
    <property type="entry name" value="HTH-TYPE TRANSCRIPTIONAL REGULATOR RUTR"/>
    <property type="match status" value="1"/>
</dbReference>
<dbReference type="EMBL" id="BAAAHQ010000008">
    <property type="protein sequence ID" value="GAA0921547.1"/>
    <property type="molecule type" value="Genomic_DNA"/>
</dbReference>
<dbReference type="InterPro" id="IPR036271">
    <property type="entry name" value="Tet_transcr_reg_TetR-rel_C_sf"/>
</dbReference>
<keyword evidence="3" id="KW-0804">Transcription</keyword>
<organism evidence="6 7">
    <name type="scientific">Nonomuraea longicatena</name>
    <dbReference type="NCBI Taxonomy" id="83682"/>
    <lineage>
        <taxon>Bacteria</taxon>
        <taxon>Bacillati</taxon>
        <taxon>Actinomycetota</taxon>
        <taxon>Actinomycetes</taxon>
        <taxon>Streptosporangiales</taxon>
        <taxon>Streptosporangiaceae</taxon>
        <taxon>Nonomuraea</taxon>
    </lineage>
</organism>
<evidence type="ECO:0000256" key="1">
    <source>
        <dbReference type="ARBA" id="ARBA00023015"/>
    </source>
</evidence>
<keyword evidence="7" id="KW-1185">Reference proteome</keyword>
<dbReference type="PROSITE" id="PS50977">
    <property type="entry name" value="HTH_TETR_2"/>
    <property type="match status" value="1"/>
</dbReference>
<dbReference type="Gene3D" id="1.10.357.10">
    <property type="entry name" value="Tetracycline Repressor, domain 2"/>
    <property type="match status" value="1"/>
</dbReference>
<dbReference type="InterPro" id="IPR050109">
    <property type="entry name" value="HTH-type_TetR-like_transc_reg"/>
</dbReference>
<dbReference type="Proteomes" id="UP001501578">
    <property type="component" value="Unassembled WGS sequence"/>
</dbReference>
<dbReference type="RefSeq" id="WP_343949499.1">
    <property type="nucleotide sequence ID" value="NZ_BAAAHQ010000008.1"/>
</dbReference>
<reference evidence="7" key="1">
    <citation type="journal article" date="2019" name="Int. J. Syst. Evol. Microbiol.">
        <title>The Global Catalogue of Microorganisms (GCM) 10K type strain sequencing project: providing services to taxonomists for standard genome sequencing and annotation.</title>
        <authorList>
            <consortium name="The Broad Institute Genomics Platform"/>
            <consortium name="The Broad Institute Genome Sequencing Center for Infectious Disease"/>
            <person name="Wu L."/>
            <person name="Ma J."/>
        </authorList>
    </citation>
    <scope>NUCLEOTIDE SEQUENCE [LARGE SCALE GENOMIC DNA]</scope>
    <source>
        <strain evidence="7">JCM 11136</strain>
    </source>
</reference>
<evidence type="ECO:0000256" key="4">
    <source>
        <dbReference type="PROSITE-ProRule" id="PRU00335"/>
    </source>
</evidence>
<proteinExistence type="predicted"/>
<name>A0ABP3ZGE4_9ACTN</name>
<feature type="domain" description="HTH tetR-type" evidence="5">
    <location>
        <begin position="1"/>
        <end position="53"/>
    </location>
</feature>
<dbReference type="InterPro" id="IPR023772">
    <property type="entry name" value="DNA-bd_HTH_TetR-type_CS"/>
</dbReference>
<keyword evidence="2 4" id="KW-0238">DNA-binding</keyword>
<evidence type="ECO:0000313" key="6">
    <source>
        <dbReference type="EMBL" id="GAA0921547.1"/>
    </source>
</evidence>
<dbReference type="InterPro" id="IPR009057">
    <property type="entry name" value="Homeodomain-like_sf"/>
</dbReference>
<comment type="caution">
    <text evidence="6">The sequence shown here is derived from an EMBL/GenBank/DDBJ whole genome shotgun (WGS) entry which is preliminary data.</text>
</comment>
<dbReference type="PROSITE" id="PS01081">
    <property type="entry name" value="HTH_TETR_1"/>
    <property type="match status" value="1"/>
</dbReference>
<dbReference type="InterPro" id="IPR049445">
    <property type="entry name" value="TetR_SbtR-like_C"/>
</dbReference>
<accession>A0ABP3ZGE4</accession>
<evidence type="ECO:0000256" key="2">
    <source>
        <dbReference type="ARBA" id="ARBA00023125"/>
    </source>
</evidence>
<dbReference type="SUPFAM" id="SSF46689">
    <property type="entry name" value="Homeodomain-like"/>
    <property type="match status" value="1"/>
</dbReference>
<keyword evidence="1" id="KW-0805">Transcription regulation</keyword>
<sequence length="187" mass="20094">MEAAAAEFAENGMDVSITHIAARAGVGKGTVFRHFDTKDELLAAVFSDRLEELVTAGVRLSGSDDAQAALLEFMTIGVELQAHDRSFCQAAAVLSRSEPSVRAWRERLVEVADTLVERARTAGAVREDITGLDVVLLLTAASQAVLSVGQDTPGLWRRYLGVIFDGLRPQAAHPLPVPPPTLTQFTQ</sequence>
<feature type="DNA-binding region" description="H-T-H motif" evidence="4">
    <location>
        <begin position="16"/>
        <end position="35"/>
    </location>
</feature>
<dbReference type="InterPro" id="IPR001647">
    <property type="entry name" value="HTH_TetR"/>
</dbReference>
<protein>
    <submittedName>
        <fullName evidence="6">TetR/AcrR family transcriptional regulator</fullName>
    </submittedName>
</protein>
<evidence type="ECO:0000259" key="5">
    <source>
        <dbReference type="PROSITE" id="PS50977"/>
    </source>
</evidence>
<dbReference type="PANTHER" id="PTHR30055:SF234">
    <property type="entry name" value="HTH-TYPE TRANSCRIPTIONAL REGULATOR BETI"/>
    <property type="match status" value="1"/>
</dbReference>
<evidence type="ECO:0000313" key="7">
    <source>
        <dbReference type="Proteomes" id="UP001501578"/>
    </source>
</evidence>
<dbReference type="SUPFAM" id="SSF48498">
    <property type="entry name" value="Tetracyclin repressor-like, C-terminal domain"/>
    <property type="match status" value="1"/>
</dbReference>